<evidence type="ECO:0000313" key="2">
    <source>
        <dbReference type="Proteomes" id="UP000310529"/>
    </source>
</evidence>
<organism evidence="1 2">
    <name type="scientific">Escherichia coli O145:NM</name>
    <dbReference type="NCBI Taxonomy" id="991919"/>
    <lineage>
        <taxon>Bacteria</taxon>
        <taxon>Pseudomonadati</taxon>
        <taxon>Pseudomonadota</taxon>
        <taxon>Gammaproteobacteria</taxon>
        <taxon>Enterobacterales</taxon>
        <taxon>Enterobacteriaceae</taxon>
        <taxon>Escherichia</taxon>
    </lineage>
</organism>
<dbReference type="AlphaFoldDB" id="A0A4V1DSC8"/>
<protein>
    <submittedName>
        <fullName evidence="1">Leucine-rich repeat domain-containing protein</fullName>
    </submittedName>
</protein>
<accession>A0A4V1DSC8</accession>
<sequence>MEYNKIEVIPAIPGNLKLLFMECNPIKEAFLMPWALTGICYEISQRKYIVTNPDDYDKYSDMVKKYVIDGEELIIKYYM</sequence>
<dbReference type="EMBL" id="CP031919">
    <property type="protein sequence ID" value="QCH96765.1"/>
    <property type="molecule type" value="Genomic_DNA"/>
</dbReference>
<reference evidence="1 2" key="1">
    <citation type="submission" date="2018-08" db="EMBL/GenBank/DDBJ databases">
        <title>Food and Water Consortium WGS.</title>
        <authorList>
            <person name="Tyson S."/>
            <person name="Peterson C.-L."/>
            <person name="Olson A."/>
            <person name="Tyler S."/>
            <person name="Cabral J."/>
            <person name="Lynch T."/>
            <person name="Knox N."/>
            <person name="Van Domselaar G."/>
            <person name="Graham M."/>
        </authorList>
    </citation>
    <scope>NUCLEOTIDE SEQUENCE [LARGE SCALE GENOMIC DNA]</scope>
    <source>
        <strain evidence="1 2">FWSEC0002</strain>
    </source>
</reference>
<dbReference type="Proteomes" id="UP000310529">
    <property type="component" value="Chromosome"/>
</dbReference>
<proteinExistence type="predicted"/>
<name>A0A4V1DSC8_ECOLX</name>
<gene>
    <name evidence="1" type="ORF">CCU01_011465</name>
</gene>
<evidence type="ECO:0000313" key="1">
    <source>
        <dbReference type="EMBL" id="QCH96765.1"/>
    </source>
</evidence>